<keyword evidence="4" id="KW-0106">Calcium</keyword>
<dbReference type="Proteomes" id="UP000188181">
    <property type="component" value="Chromosome"/>
</dbReference>
<dbReference type="GO" id="GO:0004065">
    <property type="term" value="F:arylsulfatase activity"/>
    <property type="evidence" value="ECO:0007669"/>
    <property type="project" value="UniProtKB-EC"/>
</dbReference>
<dbReference type="EMBL" id="CP019646">
    <property type="protein sequence ID" value="AQQ70370.1"/>
    <property type="molecule type" value="Genomic_DNA"/>
</dbReference>
<dbReference type="InterPro" id="IPR017850">
    <property type="entry name" value="Alkaline_phosphatase_core_sf"/>
</dbReference>
<dbReference type="PROSITE" id="PS00523">
    <property type="entry name" value="SULFATASE_1"/>
    <property type="match status" value="1"/>
</dbReference>
<keyword evidence="7" id="KW-1185">Reference proteome</keyword>
<evidence type="ECO:0000259" key="5">
    <source>
        <dbReference type="Pfam" id="PF00884"/>
    </source>
</evidence>
<keyword evidence="3 6" id="KW-0378">Hydrolase</keyword>
<dbReference type="STRING" id="1851148.SMSP2_00716"/>
<keyword evidence="2" id="KW-0479">Metal-binding</keyword>
<dbReference type="PANTHER" id="PTHR42693">
    <property type="entry name" value="ARYLSULFATASE FAMILY MEMBER"/>
    <property type="match status" value="1"/>
</dbReference>
<evidence type="ECO:0000256" key="4">
    <source>
        <dbReference type="ARBA" id="ARBA00022837"/>
    </source>
</evidence>
<evidence type="ECO:0000256" key="2">
    <source>
        <dbReference type="ARBA" id="ARBA00022723"/>
    </source>
</evidence>
<sequence length="469" mass="52354">MNRRDFLSSACKIAAFAGAAGFVNTAYTQTETRPNIIFILADDLGWGDLGCYGNPRIKTPNLDKLAAKGTRLTQFYTCGSVCSPTRVSVLTGNFPARHAIHGHFASTDQNKQRGMPDSLDPAVQTLPRLLKSAGYITGHIGKWHIGIEDASEYGFNEAKTTNGGGSDAYAMPDGYQAFRNNSTETFTDDAVDFINRHKSSPFFLNLWYLDPHATLEPSDELLKEYEHLRVSEKFTGAQQIYYSIVTNLDRQVGRLLSVLEEQGLSDNTIVIFSSDNGPEDIYISNASHSAAGSQGPFRGRKRSLYEGGIRVPFIIRWPGKIGAGEVDDTTVMTTADLLPSLCRTAGVGNYRPVDGEDLSHVFKGKEVKREKPIFWEYRFPDYSYHINRSPLMAMRRGNWKLLANPDGSRIELYDIKTDPMELDNLAEEKPELTETLFTRLLKWHKSLPEGEISPNAGSNGYNWPETLNR</sequence>
<feature type="domain" description="Sulfatase N-terminal" evidence="5">
    <location>
        <begin position="34"/>
        <end position="347"/>
    </location>
</feature>
<name>A0A1Q2MCG9_9BACT</name>
<evidence type="ECO:0000256" key="3">
    <source>
        <dbReference type="ARBA" id="ARBA00022801"/>
    </source>
</evidence>
<gene>
    <name evidence="6" type="primary">atsA_10</name>
    <name evidence="6" type="ORF">SMSP2_00716</name>
</gene>
<dbReference type="PANTHER" id="PTHR42693:SF33">
    <property type="entry name" value="ARYLSULFATASE"/>
    <property type="match status" value="1"/>
</dbReference>
<dbReference type="Gene3D" id="3.30.1120.10">
    <property type="match status" value="1"/>
</dbReference>
<dbReference type="Pfam" id="PF00884">
    <property type="entry name" value="Sulfatase"/>
    <property type="match status" value="1"/>
</dbReference>
<dbReference type="PROSITE" id="PS00149">
    <property type="entry name" value="SULFATASE_2"/>
    <property type="match status" value="1"/>
</dbReference>
<evidence type="ECO:0000313" key="6">
    <source>
        <dbReference type="EMBL" id="AQQ70370.1"/>
    </source>
</evidence>
<comment type="similarity">
    <text evidence="1">Belongs to the sulfatase family.</text>
</comment>
<dbReference type="GO" id="GO:0046872">
    <property type="term" value="F:metal ion binding"/>
    <property type="evidence" value="ECO:0007669"/>
    <property type="project" value="UniProtKB-KW"/>
</dbReference>
<evidence type="ECO:0000313" key="7">
    <source>
        <dbReference type="Proteomes" id="UP000188181"/>
    </source>
</evidence>
<dbReference type="Gene3D" id="3.40.720.10">
    <property type="entry name" value="Alkaline Phosphatase, subunit A"/>
    <property type="match status" value="1"/>
</dbReference>
<evidence type="ECO:0000256" key="1">
    <source>
        <dbReference type="ARBA" id="ARBA00008779"/>
    </source>
</evidence>
<organism evidence="6 7">
    <name type="scientific">Limihaloglobus sulfuriphilus</name>
    <dbReference type="NCBI Taxonomy" id="1851148"/>
    <lineage>
        <taxon>Bacteria</taxon>
        <taxon>Pseudomonadati</taxon>
        <taxon>Planctomycetota</taxon>
        <taxon>Phycisphaerae</taxon>
        <taxon>Sedimentisphaerales</taxon>
        <taxon>Sedimentisphaeraceae</taxon>
        <taxon>Limihaloglobus</taxon>
    </lineage>
</organism>
<dbReference type="RefSeq" id="WP_186804835.1">
    <property type="nucleotide sequence ID" value="NZ_CP019646.1"/>
</dbReference>
<accession>A0A1Q2MCG9</accession>
<dbReference type="SUPFAM" id="SSF53649">
    <property type="entry name" value="Alkaline phosphatase-like"/>
    <property type="match status" value="1"/>
</dbReference>
<dbReference type="InterPro" id="IPR050738">
    <property type="entry name" value="Sulfatase"/>
</dbReference>
<dbReference type="InterPro" id="IPR000917">
    <property type="entry name" value="Sulfatase_N"/>
</dbReference>
<dbReference type="InterPro" id="IPR024607">
    <property type="entry name" value="Sulfatase_CS"/>
</dbReference>
<dbReference type="EC" id="3.1.6.1" evidence="6"/>
<dbReference type="KEGG" id="pbas:SMSP2_00716"/>
<dbReference type="AlphaFoldDB" id="A0A1Q2MCG9"/>
<proteinExistence type="inferred from homology"/>
<reference evidence="7" key="1">
    <citation type="submission" date="2017-02" db="EMBL/GenBank/DDBJ databases">
        <title>Comparative genomics and description of representatives of a novel lineage of planctomycetes thriving in anoxic sediments.</title>
        <authorList>
            <person name="Spring S."/>
            <person name="Bunk B."/>
            <person name="Sproer C."/>
        </authorList>
    </citation>
    <scope>NUCLEOTIDE SEQUENCE [LARGE SCALE GENOMIC DNA]</scope>
    <source>
        <strain evidence="7">SM-Chi-D1</strain>
    </source>
</reference>
<protein>
    <submittedName>
        <fullName evidence="6">Arylsulfatase</fullName>
        <ecNumber evidence="6">3.1.6.1</ecNumber>
    </submittedName>
</protein>